<dbReference type="STRING" id="927664.SAMN05421780_11238"/>
<evidence type="ECO:0008006" key="3">
    <source>
        <dbReference type="Google" id="ProtNLM"/>
    </source>
</evidence>
<dbReference type="RefSeq" id="WP_091516083.1">
    <property type="nucleotide sequence ID" value="NZ_FOLE01000012.1"/>
</dbReference>
<dbReference type="Proteomes" id="UP000199514">
    <property type="component" value="Unassembled WGS sequence"/>
</dbReference>
<reference evidence="1 2" key="1">
    <citation type="submission" date="2016-10" db="EMBL/GenBank/DDBJ databases">
        <authorList>
            <person name="de Groot N.N."/>
        </authorList>
    </citation>
    <scope>NUCLEOTIDE SEQUENCE [LARGE SCALE GENOMIC DNA]</scope>
    <source>
        <strain evidence="1 2">DSM 6793</strain>
    </source>
</reference>
<evidence type="ECO:0000313" key="1">
    <source>
        <dbReference type="EMBL" id="SFC91663.1"/>
    </source>
</evidence>
<sequence length="533" mass="58516">MYSVFTGKAKGFANYKTFLMAVLMLWVATSCNKTPQHAKHIPKQASAVVAIDTKKLAWDIISFDDIFGKNTDTTSDETGKKLQEAGIDFLSTSYVFSTGALDKAPVSALLPLSDAAKFKAFLETFDKEHPLVVKEENGFRVAGNNDFVVMFDDKLAIVATLKNYGEAQLKTHANTLFTLAEENSLAESNTYFKGLLEHGGALSFWVSLKDAMPSEATANNPAADQTNKALTGRFMTATLDFEKGKAVLKSDFYSENEADKEYGKLLSQPINKDLLADVPSDKPMGVVALKLDVPLLRKLMQKVGVSMQVEGGLTMAGVSPDDFFGMLSGDVIVAATEAAAEMNGTPQVFVNLGISNNETCNKVLGILSSQSFIKKENDYFVGGGVVPAIYSLIPRDKKLMFASSAKMRDLIVGNKAPKFKAEVGENAMYFLLDFDVFTQQMSQFATDYSRLANKYVKSFEATAIQKSEKQSEAVFSLHTKPENESSWKALAEYGQEVKKLDEAQRKQWQMEEQEIIEADTASVAVPLEEEPVQ</sequence>
<evidence type="ECO:0000313" key="2">
    <source>
        <dbReference type="Proteomes" id="UP000199514"/>
    </source>
</evidence>
<proteinExistence type="predicted"/>
<accession>A0A1I1NA83</accession>
<protein>
    <recommendedName>
        <fullName evidence="3">DUF4836 family protein</fullName>
    </recommendedName>
</protein>
<name>A0A1I1NA83_9BACT</name>
<keyword evidence="2" id="KW-1185">Reference proteome</keyword>
<organism evidence="1 2">
    <name type="scientific">Flexibacter flexilis DSM 6793</name>
    <dbReference type="NCBI Taxonomy" id="927664"/>
    <lineage>
        <taxon>Bacteria</taxon>
        <taxon>Pseudomonadati</taxon>
        <taxon>Bacteroidota</taxon>
        <taxon>Cytophagia</taxon>
        <taxon>Cytophagales</taxon>
        <taxon>Flexibacteraceae</taxon>
        <taxon>Flexibacter</taxon>
    </lineage>
</organism>
<dbReference type="EMBL" id="FOLE01000012">
    <property type="protein sequence ID" value="SFC91663.1"/>
    <property type="molecule type" value="Genomic_DNA"/>
</dbReference>
<dbReference type="InterPro" id="IPR032276">
    <property type="entry name" value="DUF4836"/>
</dbReference>
<dbReference type="AlphaFoldDB" id="A0A1I1NA83"/>
<gene>
    <name evidence="1" type="ORF">SAMN05421780_11238</name>
</gene>
<dbReference type="OrthoDB" id="609910at2"/>
<dbReference type="Pfam" id="PF16120">
    <property type="entry name" value="DUF4836"/>
    <property type="match status" value="1"/>
</dbReference>